<organism evidence="7 8">
    <name type="scientific">Gnathostoma spinigerum</name>
    <dbReference type="NCBI Taxonomy" id="75299"/>
    <lineage>
        <taxon>Eukaryota</taxon>
        <taxon>Metazoa</taxon>
        <taxon>Ecdysozoa</taxon>
        <taxon>Nematoda</taxon>
        <taxon>Chromadorea</taxon>
        <taxon>Rhabditida</taxon>
        <taxon>Spirurina</taxon>
        <taxon>Gnathostomatomorpha</taxon>
        <taxon>Gnathostomatoidea</taxon>
        <taxon>Gnathostomatidae</taxon>
        <taxon>Gnathostoma</taxon>
    </lineage>
</organism>
<protein>
    <submittedName>
        <fullName evidence="7">Uncharacterized protein</fullName>
    </submittedName>
</protein>
<keyword evidence="1" id="KW-0479">Metal-binding</keyword>
<dbReference type="InterPro" id="IPR008663">
    <property type="entry name" value="LECT2"/>
</dbReference>
<evidence type="ECO:0000256" key="2">
    <source>
        <dbReference type="ARBA" id="ARBA00022729"/>
    </source>
</evidence>
<reference evidence="7 8" key="1">
    <citation type="submission" date="2024-08" db="EMBL/GenBank/DDBJ databases">
        <title>Gnathostoma spinigerum genome.</title>
        <authorList>
            <person name="Gonzalez-Bertolin B."/>
            <person name="Monzon S."/>
            <person name="Zaballos A."/>
            <person name="Jimenez P."/>
            <person name="Dekumyoy P."/>
            <person name="Varona S."/>
            <person name="Cuesta I."/>
            <person name="Sumanam S."/>
            <person name="Adisakwattana P."/>
            <person name="Gasser R.B."/>
            <person name="Hernandez-Gonzalez A."/>
            <person name="Young N.D."/>
            <person name="Perteguer M.J."/>
        </authorList>
    </citation>
    <scope>NUCLEOTIDE SEQUENCE [LARGE SCALE GENOMIC DNA]</scope>
    <source>
        <strain evidence="7">AL3</strain>
        <tissue evidence="7">Liver</tissue>
    </source>
</reference>
<keyword evidence="4" id="KW-1015">Disulfide bond</keyword>
<gene>
    <name evidence="7" type="ORF">AB6A40_004505</name>
</gene>
<keyword evidence="3" id="KW-0862">Zinc</keyword>
<dbReference type="AlphaFoldDB" id="A0ABD6EDS6"/>
<evidence type="ECO:0000256" key="4">
    <source>
        <dbReference type="ARBA" id="ARBA00023157"/>
    </source>
</evidence>
<name>A0ABD6EDS6_9BILA</name>
<evidence type="ECO:0000256" key="3">
    <source>
        <dbReference type="ARBA" id="ARBA00022833"/>
    </source>
</evidence>
<comment type="caution">
    <text evidence="7">The sequence shown here is derived from an EMBL/GenBank/DDBJ whole genome shotgun (WGS) entry which is preliminary data.</text>
</comment>
<feature type="signal peptide" evidence="6">
    <location>
        <begin position="1"/>
        <end position="19"/>
    </location>
</feature>
<accession>A0ABD6EDS6</accession>
<keyword evidence="8" id="KW-1185">Reference proteome</keyword>
<comment type="similarity">
    <text evidence="5">Belongs to the LECT2/MIM-1 family.</text>
</comment>
<evidence type="ECO:0000256" key="1">
    <source>
        <dbReference type="ARBA" id="ARBA00022723"/>
    </source>
</evidence>
<sequence length="107" mass="11840">MHTLQLLLIHLIYIHRGHTLGCMVNICQSNPSNQLIRCSGDFCGGFKDKRYNGEIVEAVDISCSSGDIIQAPFDGQLYAWRPFGAREGYECADEGVTLEGSGQWQGM</sequence>
<evidence type="ECO:0000256" key="5">
    <source>
        <dbReference type="ARBA" id="ARBA00024361"/>
    </source>
</evidence>
<feature type="chain" id="PRO_5044865281" evidence="6">
    <location>
        <begin position="20"/>
        <end position="107"/>
    </location>
</feature>
<dbReference type="Proteomes" id="UP001608902">
    <property type="component" value="Unassembled WGS sequence"/>
</dbReference>
<dbReference type="PANTHER" id="PTHR11329:SF0">
    <property type="entry name" value="LEUKOCYTE CELL-DERIVED CHEMOTAXIN-2"/>
    <property type="match status" value="1"/>
</dbReference>
<evidence type="ECO:0000256" key="6">
    <source>
        <dbReference type="SAM" id="SignalP"/>
    </source>
</evidence>
<proteinExistence type="inferred from homology"/>
<dbReference type="EMBL" id="JBGFUD010002621">
    <property type="protein sequence ID" value="MFH4977796.1"/>
    <property type="molecule type" value="Genomic_DNA"/>
</dbReference>
<evidence type="ECO:0000313" key="8">
    <source>
        <dbReference type="Proteomes" id="UP001608902"/>
    </source>
</evidence>
<dbReference type="InterPro" id="IPR011055">
    <property type="entry name" value="Dup_hybrid_motif"/>
</dbReference>
<dbReference type="GO" id="GO:0046872">
    <property type="term" value="F:metal ion binding"/>
    <property type="evidence" value="ECO:0007669"/>
    <property type="project" value="UniProtKB-KW"/>
</dbReference>
<dbReference type="PANTHER" id="PTHR11329">
    <property type="entry name" value="LEUKOCYTE CELL-DERIVED CHEMOTAXIN 2"/>
    <property type="match status" value="1"/>
</dbReference>
<keyword evidence="2 6" id="KW-0732">Signal</keyword>
<evidence type="ECO:0000313" key="7">
    <source>
        <dbReference type="EMBL" id="MFH4977796.1"/>
    </source>
</evidence>
<dbReference type="Gene3D" id="2.70.70.10">
    <property type="entry name" value="Glucose Permease (Domain IIA)"/>
    <property type="match status" value="1"/>
</dbReference>